<evidence type="ECO:0000256" key="1">
    <source>
        <dbReference type="SAM" id="Coils"/>
    </source>
</evidence>
<dbReference type="EMBL" id="CP020572">
    <property type="protein sequence ID" value="AWU47359.1"/>
    <property type="molecule type" value="Genomic_DNA"/>
</dbReference>
<reference evidence="3" key="1">
    <citation type="submission" date="2018-06" db="EMBL/GenBank/DDBJ databases">
        <authorList>
            <person name="Zhirakovskaya E."/>
        </authorList>
    </citation>
    <scope>NUCLEOTIDE SEQUENCE</scope>
    <source>
        <strain evidence="3">YT-1</strain>
        <plasmid evidence="3">p61</plasmid>
    </source>
</reference>
<feature type="compositionally biased region" description="Basic and acidic residues" evidence="2">
    <location>
        <begin position="187"/>
        <end position="196"/>
    </location>
</feature>
<keyword evidence="3" id="KW-0614">Plasmid</keyword>
<sequence length="414" mass="45298">MGLGAGHGHRVAPGRPLRRLGAHGPGPRGGRLLPQGGGGVRLLLHLLSRPRGLLRAFGGLMQALEQVWERIQEKLAAIYPEVAEEIVRKAREGGVSRRAREAYRELTGRSYVTPLEEPLLAVASELVAQRLAENYRAALTLLGVGSQGEEAQGAGEAAPPPPSEPPDSSTDAGPEATDTSPEAAEGEDPRVRAAKRDEQRWREAYRLVFGENPEEDPLLYQERLRQALAFYRQERGRRAAFEEVKALEERVRAYGERAQALIGSLPEVEEAGWGTGYEAALIQLGRLTAQVEELARKLARLEDRLQDLATSQGGLKAGLLEVQGAVRELRGALEGLEKGGGGRRAEDLIRQAKAEMTAHLEDRLQAETAMIRAEYDLRMKALEEWAKRITEQFRRIVGARAKGKGLFGLFGGEG</sequence>
<organism evidence="3">
    <name type="scientific">Thermus aquaticus</name>
    <dbReference type="NCBI Taxonomy" id="271"/>
    <lineage>
        <taxon>Bacteria</taxon>
        <taxon>Thermotogati</taxon>
        <taxon>Deinococcota</taxon>
        <taxon>Deinococci</taxon>
        <taxon>Thermales</taxon>
        <taxon>Thermaceae</taxon>
        <taxon>Thermus</taxon>
    </lineage>
</organism>
<feature type="region of interest" description="Disordered" evidence="2">
    <location>
        <begin position="147"/>
        <end position="196"/>
    </location>
</feature>
<evidence type="ECO:0000313" key="3">
    <source>
        <dbReference type="EMBL" id="AWU47359.1"/>
    </source>
</evidence>
<dbReference type="AlphaFoldDB" id="A0A2U9QI84"/>
<name>A0A2U9QI84_THEAQ</name>
<evidence type="ECO:0000256" key="2">
    <source>
        <dbReference type="SAM" id="MobiDB-lite"/>
    </source>
</evidence>
<accession>A0A2U9QI84</accession>
<feature type="compositionally biased region" description="Low complexity" evidence="2">
    <location>
        <begin position="147"/>
        <end position="157"/>
    </location>
</feature>
<geneLocation type="plasmid" evidence="3">
    <name>p61</name>
</geneLocation>
<feature type="coiled-coil region" evidence="1">
    <location>
        <begin position="237"/>
        <end position="311"/>
    </location>
</feature>
<feature type="region of interest" description="Disordered" evidence="2">
    <location>
        <begin position="1"/>
        <end position="34"/>
    </location>
</feature>
<feature type="compositionally biased region" description="Basic residues" evidence="2">
    <location>
        <begin position="7"/>
        <end position="21"/>
    </location>
</feature>
<protein>
    <submittedName>
        <fullName evidence="3">Uncharacterized protein</fullName>
    </submittedName>
</protein>
<gene>
    <name evidence="3" type="ORF">B6246_p0155</name>
</gene>
<keyword evidence="1" id="KW-0175">Coiled coil</keyword>
<proteinExistence type="predicted"/>
<feature type="compositionally biased region" description="Gly residues" evidence="2">
    <location>
        <begin position="23"/>
        <end position="34"/>
    </location>
</feature>